<dbReference type="InterPro" id="IPR006255">
    <property type="entry name" value="SucB"/>
</dbReference>
<proteinExistence type="inferred from homology"/>
<evidence type="ECO:0000259" key="13">
    <source>
        <dbReference type="PROSITE" id="PS50968"/>
    </source>
</evidence>
<comment type="catalytic activity">
    <reaction evidence="10 11">
        <text>N(6)-[(R)-dihydrolipoyl]-L-lysyl-[protein] + succinyl-CoA = N(6)-[(R)-S(8)-succinyldihydrolipoyl]-L-lysyl-[protein] + CoA</text>
        <dbReference type="Rhea" id="RHEA:15213"/>
        <dbReference type="Rhea" id="RHEA-COMP:10475"/>
        <dbReference type="Rhea" id="RHEA-COMP:20092"/>
        <dbReference type="ChEBI" id="CHEBI:57287"/>
        <dbReference type="ChEBI" id="CHEBI:57292"/>
        <dbReference type="ChEBI" id="CHEBI:83100"/>
        <dbReference type="ChEBI" id="CHEBI:83120"/>
        <dbReference type="EC" id="2.3.1.61"/>
    </reaction>
</comment>
<evidence type="ECO:0000256" key="12">
    <source>
        <dbReference type="SAM" id="MobiDB-lite"/>
    </source>
</evidence>
<evidence type="ECO:0000256" key="7">
    <source>
        <dbReference type="ARBA" id="ARBA00022679"/>
    </source>
</evidence>
<protein>
    <recommendedName>
        <fullName evidence="5 11">Dihydrolipoyllysine-residue succinyltransferase component of 2-oxoglutarate dehydrogenase complex</fullName>
        <ecNumber evidence="4 11">2.3.1.61</ecNumber>
    </recommendedName>
    <alternativeName>
        <fullName evidence="11">2-oxoglutarate dehydrogenase complex component E2</fullName>
    </alternativeName>
</protein>
<dbReference type="InterPro" id="IPR004167">
    <property type="entry name" value="PSBD"/>
</dbReference>
<evidence type="ECO:0000256" key="10">
    <source>
        <dbReference type="ARBA" id="ARBA00052761"/>
    </source>
</evidence>
<dbReference type="InterPro" id="IPR050537">
    <property type="entry name" value="2-oxoacid_dehydrogenase"/>
</dbReference>
<dbReference type="InterPro" id="IPR001078">
    <property type="entry name" value="2-oxoacid_DH_actylTfrase"/>
</dbReference>
<evidence type="ECO:0000256" key="9">
    <source>
        <dbReference type="ARBA" id="ARBA00023315"/>
    </source>
</evidence>
<comment type="similarity">
    <text evidence="3 11">Belongs to the 2-oxoacid dehydrogenase family.</text>
</comment>
<dbReference type="SUPFAM" id="SSF52777">
    <property type="entry name" value="CoA-dependent acyltransferases"/>
    <property type="match status" value="1"/>
</dbReference>
<dbReference type="CDD" id="cd06849">
    <property type="entry name" value="lipoyl_domain"/>
    <property type="match status" value="1"/>
</dbReference>
<dbReference type="InterPro" id="IPR011053">
    <property type="entry name" value="Single_hybrid_motif"/>
</dbReference>
<dbReference type="NCBIfam" id="TIGR01347">
    <property type="entry name" value="sucB"/>
    <property type="match status" value="1"/>
</dbReference>
<dbReference type="FunFam" id="3.30.559.10:FF:000007">
    <property type="entry name" value="Dihydrolipoamide acetyltransferase component of pyruvate dehydrogenase complex"/>
    <property type="match status" value="1"/>
</dbReference>
<gene>
    <name evidence="15" type="ORF">C8D91_1056</name>
</gene>
<accession>A0A4R6XRN6</accession>
<dbReference type="Pfam" id="PF02817">
    <property type="entry name" value="E3_binding"/>
    <property type="match status" value="1"/>
</dbReference>
<sequence length="400" mass="42911">MSIDVKVPVLPESVTDATVATWYKKPGDFVKRDENLVDLETDKVVLEVPAPADGVLESIAVESGELVEANQILGVVKEGEIPADKADESVAPKASSKGQDAAKENANMGTSSDTDTLKDAPAQKVDTGNAGPAARKMMHESNIDASQVSGSGRGGRITKPDVQAVANTPMEERVPMSRLRQKIADRMVEAQSTAAMLTSFNEVDLKAVMDIRKKYKEEFINKHGIKLGLMSFFVKAATEALKQFPVINASVEGTDVVYHKQQNIGIAVATERGLVVPVLKNTNAMGLADIDAGIRDYAVAGNAGKLTMDDMTGGTFTITNGGSFGSLMSTPILNMPQSAILGMHTIKDRPVVVNGDIVVRPMMYLALTYDHRIIDGKDAVLFLVAIKEMLEDPARMLLNL</sequence>
<comment type="pathway">
    <text evidence="2 11">Amino-acid degradation; L-lysine degradation via saccharopine pathway; glutaryl-CoA from L-lysine: step 6/6.</text>
</comment>
<comment type="cofactor">
    <cofactor evidence="11">
        <name>(R)-lipoate</name>
        <dbReference type="ChEBI" id="CHEBI:83088"/>
    </cofactor>
    <text evidence="11">Binds 1 lipoyl cofactor covalently.</text>
</comment>
<dbReference type="PROSITE" id="PS51826">
    <property type="entry name" value="PSBD"/>
    <property type="match status" value="1"/>
</dbReference>
<dbReference type="Gene3D" id="3.30.559.10">
    <property type="entry name" value="Chloramphenicol acetyltransferase-like domain"/>
    <property type="match status" value="1"/>
</dbReference>
<evidence type="ECO:0000256" key="1">
    <source>
        <dbReference type="ARBA" id="ARBA00004052"/>
    </source>
</evidence>
<dbReference type="GO" id="GO:0004149">
    <property type="term" value="F:dihydrolipoyllysine-residue succinyltransferase activity"/>
    <property type="evidence" value="ECO:0007669"/>
    <property type="project" value="UniProtKB-UniRule"/>
</dbReference>
<dbReference type="SUPFAM" id="SSF47005">
    <property type="entry name" value="Peripheral subunit-binding domain of 2-oxo acid dehydrogenase complex"/>
    <property type="match status" value="1"/>
</dbReference>
<dbReference type="GO" id="GO:0033512">
    <property type="term" value="P:L-lysine catabolic process to acetyl-CoA via saccharopine"/>
    <property type="evidence" value="ECO:0007669"/>
    <property type="project" value="UniProtKB-UniRule"/>
</dbReference>
<dbReference type="GO" id="GO:0006099">
    <property type="term" value="P:tricarboxylic acid cycle"/>
    <property type="evidence" value="ECO:0007669"/>
    <property type="project" value="UniProtKB-UniRule"/>
</dbReference>
<comment type="caution">
    <text evidence="15">The sequence shown here is derived from an EMBL/GenBank/DDBJ whole genome shotgun (WGS) entry which is preliminary data.</text>
</comment>
<dbReference type="EMBL" id="SNZB01000002">
    <property type="protein sequence ID" value="TDR22565.1"/>
    <property type="molecule type" value="Genomic_DNA"/>
</dbReference>
<feature type="region of interest" description="Disordered" evidence="12">
    <location>
        <begin position="84"/>
        <end position="134"/>
    </location>
</feature>
<dbReference type="PROSITE" id="PS00189">
    <property type="entry name" value="LIPOYL"/>
    <property type="match status" value="1"/>
</dbReference>
<dbReference type="SUPFAM" id="SSF51230">
    <property type="entry name" value="Single hybrid motif"/>
    <property type="match status" value="1"/>
</dbReference>
<evidence type="ECO:0000259" key="14">
    <source>
        <dbReference type="PROSITE" id="PS51826"/>
    </source>
</evidence>
<dbReference type="AlphaFoldDB" id="A0A4R6XRN6"/>
<evidence type="ECO:0000256" key="2">
    <source>
        <dbReference type="ARBA" id="ARBA00005145"/>
    </source>
</evidence>
<reference evidence="15 16" key="1">
    <citation type="submission" date="2019-03" db="EMBL/GenBank/DDBJ databases">
        <title>Genomic Encyclopedia of Type Strains, Phase IV (KMG-IV): sequencing the most valuable type-strain genomes for metagenomic binning, comparative biology and taxonomic classification.</title>
        <authorList>
            <person name="Goeker M."/>
        </authorList>
    </citation>
    <scope>NUCLEOTIDE SEQUENCE [LARGE SCALE GENOMIC DNA]</scope>
    <source>
        <strain evidence="15 16">DSM 25488</strain>
    </source>
</reference>
<dbReference type="PANTHER" id="PTHR43416:SF5">
    <property type="entry name" value="DIHYDROLIPOYLLYSINE-RESIDUE SUCCINYLTRANSFERASE COMPONENT OF 2-OXOGLUTARATE DEHYDROGENASE COMPLEX, MITOCHONDRIAL"/>
    <property type="match status" value="1"/>
</dbReference>
<dbReference type="EC" id="2.3.1.61" evidence="4 11"/>
<feature type="domain" description="Peripheral subunit-binding (PSBD)" evidence="14">
    <location>
        <begin position="129"/>
        <end position="166"/>
    </location>
</feature>
<dbReference type="PANTHER" id="PTHR43416">
    <property type="entry name" value="DIHYDROLIPOYLLYSINE-RESIDUE SUCCINYLTRANSFERASE COMPONENT OF 2-OXOGLUTARATE DEHYDROGENASE COMPLEX, MITOCHONDRIAL-RELATED"/>
    <property type="match status" value="1"/>
</dbReference>
<keyword evidence="16" id="KW-1185">Reference proteome</keyword>
<dbReference type="GO" id="GO:0045252">
    <property type="term" value="C:oxoglutarate dehydrogenase complex"/>
    <property type="evidence" value="ECO:0007669"/>
    <property type="project" value="UniProtKB-UniRule"/>
</dbReference>
<dbReference type="PROSITE" id="PS50968">
    <property type="entry name" value="BIOTINYL_LIPOYL"/>
    <property type="match status" value="1"/>
</dbReference>
<dbReference type="InterPro" id="IPR003016">
    <property type="entry name" value="2-oxoA_DH_lipoyl-BS"/>
</dbReference>
<feature type="domain" description="Lipoyl-binding" evidence="13">
    <location>
        <begin position="2"/>
        <end position="77"/>
    </location>
</feature>
<dbReference type="Gene3D" id="2.40.50.100">
    <property type="match status" value="1"/>
</dbReference>
<dbReference type="UniPathway" id="UPA00868">
    <property type="reaction ID" value="UER00840"/>
</dbReference>
<dbReference type="InterPro" id="IPR000089">
    <property type="entry name" value="Biotin_lipoyl"/>
</dbReference>
<keyword evidence="9 11" id="KW-0012">Acyltransferase</keyword>
<dbReference type="InterPro" id="IPR036625">
    <property type="entry name" value="E3-bd_dom_sf"/>
</dbReference>
<dbReference type="Pfam" id="PF00198">
    <property type="entry name" value="2-oxoacid_dh"/>
    <property type="match status" value="1"/>
</dbReference>
<keyword evidence="6 11" id="KW-0816">Tricarboxylic acid cycle</keyword>
<keyword evidence="7 11" id="KW-0808">Transferase</keyword>
<dbReference type="GO" id="GO:0005829">
    <property type="term" value="C:cytosol"/>
    <property type="evidence" value="ECO:0007669"/>
    <property type="project" value="TreeGrafter"/>
</dbReference>
<evidence type="ECO:0000313" key="15">
    <source>
        <dbReference type="EMBL" id="TDR22565.1"/>
    </source>
</evidence>
<evidence type="ECO:0000313" key="16">
    <source>
        <dbReference type="Proteomes" id="UP000295724"/>
    </source>
</evidence>
<evidence type="ECO:0000256" key="5">
    <source>
        <dbReference type="ARBA" id="ARBA00019511"/>
    </source>
</evidence>
<evidence type="ECO:0000256" key="8">
    <source>
        <dbReference type="ARBA" id="ARBA00022823"/>
    </source>
</evidence>
<dbReference type="Proteomes" id="UP000295724">
    <property type="component" value="Unassembled WGS sequence"/>
</dbReference>
<evidence type="ECO:0000256" key="3">
    <source>
        <dbReference type="ARBA" id="ARBA00007317"/>
    </source>
</evidence>
<dbReference type="InterPro" id="IPR023213">
    <property type="entry name" value="CAT-like_dom_sf"/>
</dbReference>
<comment type="function">
    <text evidence="1 11">E2 component of the 2-oxoglutarate dehydrogenase (OGDH) complex which catalyzes the second step in the conversion of 2-oxoglutarate to succinyl-CoA and CO(2).</text>
</comment>
<name>A0A4R6XRN6_9GAMM</name>
<evidence type="ECO:0000256" key="4">
    <source>
        <dbReference type="ARBA" id="ARBA00012945"/>
    </source>
</evidence>
<dbReference type="Pfam" id="PF00364">
    <property type="entry name" value="Biotin_lipoyl"/>
    <property type="match status" value="1"/>
</dbReference>
<dbReference type="OrthoDB" id="9805770at2"/>
<evidence type="ECO:0000256" key="6">
    <source>
        <dbReference type="ARBA" id="ARBA00022532"/>
    </source>
</evidence>
<keyword evidence="8 11" id="KW-0450">Lipoyl</keyword>
<dbReference type="RefSeq" id="WP_099019199.1">
    <property type="nucleotide sequence ID" value="NZ_NIHB01000002.1"/>
</dbReference>
<dbReference type="Gene3D" id="4.10.320.10">
    <property type="entry name" value="E3-binding domain"/>
    <property type="match status" value="1"/>
</dbReference>
<evidence type="ECO:0000256" key="11">
    <source>
        <dbReference type="RuleBase" id="RU361138"/>
    </source>
</evidence>
<organism evidence="15 16">
    <name type="scientific">Marinicella litoralis</name>
    <dbReference type="NCBI Taxonomy" id="644220"/>
    <lineage>
        <taxon>Bacteria</taxon>
        <taxon>Pseudomonadati</taxon>
        <taxon>Pseudomonadota</taxon>
        <taxon>Gammaproteobacteria</taxon>
        <taxon>Lysobacterales</taxon>
        <taxon>Marinicellaceae</taxon>
        <taxon>Marinicella</taxon>
    </lineage>
</organism>